<keyword evidence="7 19" id="KW-1003">Cell membrane</keyword>
<evidence type="ECO:0000256" key="8">
    <source>
        <dbReference type="ARBA" id="ARBA00022573"/>
    </source>
</evidence>
<sequence length="295" mass="28161">MASGGRALSGDGGAADGRLRDAAEGRPGGAAEGPPGGAADGRLRRTARAALTALADALGFLTVAPVRAKSGPPGPAAIVIFPLVGALLGALVGGVRWALDGVLGDGLAALAAAATLVAATGALHLDGLGDCADALGARDPERRRAAMSDPRLGTFGVVAVVLWLLALQTSLARLDAERALLATIAAGSCARFAALAQAATAVPARATGLGATFAPGAGTALAASVVALPGALAPALASPRGWLLGLLLLVGAGVVGLLTGLWATRALGGRSGDTLGAAIAGTEALALVAAAAALA</sequence>
<evidence type="ECO:0000256" key="11">
    <source>
        <dbReference type="ARBA" id="ARBA00022842"/>
    </source>
</evidence>
<comment type="pathway">
    <text evidence="3 19">Cofactor biosynthesis; adenosylcobalamin biosynthesis; adenosylcobalamin from cob(II)yrinate a,c-diamide: step 7/7.</text>
</comment>
<keyword evidence="9 19" id="KW-0808">Transferase</keyword>
<keyword evidence="12 19" id="KW-1133">Transmembrane helix</keyword>
<keyword evidence="22" id="KW-1185">Reference proteome</keyword>
<evidence type="ECO:0000256" key="10">
    <source>
        <dbReference type="ARBA" id="ARBA00022692"/>
    </source>
</evidence>
<evidence type="ECO:0000256" key="3">
    <source>
        <dbReference type="ARBA" id="ARBA00004663"/>
    </source>
</evidence>
<evidence type="ECO:0000256" key="9">
    <source>
        <dbReference type="ARBA" id="ARBA00022679"/>
    </source>
</evidence>
<dbReference type="HAMAP" id="MF_00719">
    <property type="entry name" value="CobS"/>
    <property type="match status" value="1"/>
</dbReference>
<reference evidence="22" key="1">
    <citation type="submission" date="2016-10" db="EMBL/GenBank/DDBJ databases">
        <authorList>
            <person name="Varghese N."/>
            <person name="Submissions S."/>
        </authorList>
    </citation>
    <scope>NUCLEOTIDE SEQUENCE [LARGE SCALE GENOMIC DNA]</scope>
    <source>
        <strain evidence="22">ATCC 35263</strain>
    </source>
</reference>
<evidence type="ECO:0000256" key="15">
    <source>
        <dbReference type="ARBA" id="ARBA00032605"/>
    </source>
</evidence>
<dbReference type="PANTHER" id="PTHR34148">
    <property type="entry name" value="ADENOSYLCOBINAMIDE-GDP RIBAZOLETRANSFERASE"/>
    <property type="match status" value="1"/>
</dbReference>
<evidence type="ECO:0000256" key="6">
    <source>
        <dbReference type="ARBA" id="ARBA00015850"/>
    </source>
</evidence>
<feature type="transmembrane region" description="Helical" evidence="19">
    <location>
        <begin position="107"/>
        <end position="125"/>
    </location>
</feature>
<comment type="function">
    <text evidence="14 19">Joins adenosylcobinamide-GDP and alpha-ribazole to generate adenosylcobalamin (Ado-cobalamin). Also synthesizes adenosylcobalamin 5'-phosphate from adenosylcobinamide-GDP and alpha-ribazole 5'-phosphate.</text>
</comment>
<organism evidence="21 22">
    <name type="scientific">Thermoleophilum album</name>
    <dbReference type="NCBI Taxonomy" id="29539"/>
    <lineage>
        <taxon>Bacteria</taxon>
        <taxon>Bacillati</taxon>
        <taxon>Actinomycetota</taxon>
        <taxon>Thermoleophilia</taxon>
        <taxon>Thermoleophilales</taxon>
        <taxon>Thermoleophilaceae</taxon>
        <taxon>Thermoleophilum</taxon>
    </lineage>
</organism>
<dbReference type="RefSeq" id="WP_093117440.1">
    <property type="nucleotide sequence ID" value="NZ_FNWJ01000002.1"/>
</dbReference>
<evidence type="ECO:0000256" key="16">
    <source>
        <dbReference type="ARBA" id="ARBA00032853"/>
    </source>
</evidence>
<dbReference type="OrthoDB" id="9794223at2"/>
<dbReference type="GO" id="GO:0008818">
    <property type="term" value="F:cobalamin 5'-phosphate synthase activity"/>
    <property type="evidence" value="ECO:0007669"/>
    <property type="project" value="UniProtKB-UniRule"/>
</dbReference>
<dbReference type="AlphaFoldDB" id="A0A1H6FV78"/>
<protein>
    <recommendedName>
        <fullName evidence="6 19">Adenosylcobinamide-GDP ribazoletransferase</fullName>
        <ecNumber evidence="5 19">2.7.8.26</ecNumber>
    </recommendedName>
    <alternativeName>
        <fullName evidence="16 19">Cobalamin synthase</fullName>
    </alternativeName>
    <alternativeName>
        <fullName evidence="15 19">Cobalamin-5'-phosphate synthase</fullName>
    </alternativeName>
</protein>
<evidence type="ECO:0000256" key="7">
    <source>
        <dbReference type="ARBA" id="ARBA00022475"/>
    </source>
</evidence>
<evidence type="ECO:0000256" key="19">
    <source>
        <dbReference type="HAMAP-Rule" id="MF_00719"/>
    </source>
</evidence>
<dbReference type="EMBL" id="FNWJ01000002">
    <property type="protein sequence ID" value="SEH13695.1"/>
    <property type="molecule type" value="Genomic_DNA"/>
</dbReference>
<dbReference type="GO" id="GO:0005886">
    <property type="term" value="C:plasma membrane"/>
    <property type="evidence" value="ECO:0007669"/>
    <property type="project" value="UniProtKB-SubCell"/>
</dbReference>
<dbReference type="InterPro" id="IPR003805">
    <property type="entry name" value="CobS"/>
</dbReference>
<accession>A0A1H6FV78</accession>
<dbReference type="NCBIfam" id="TIGR00317">
    <property type="entry name" value="cobS"/>
    <property type="match status" value="1"/>
</dbReference>
<comment type="cofactor">
    <cofactor evidence="1 19">
        <name>Mg(2+)</name>
        <dbReference type="ChEBI" id="CHEBI:18420"/>
    </cofactor>
</comment>
<gene>
    <name evidence="19" type="primary">cobS</name>
    <name evidence="21" type="ORF">SAMN02745716_1267</name>
</gene>
<dbReference type="Proteomes" id="UP000222056">
    <property type="component" value="Unassembled WGS sequence"/>
</dbReference>
<dbReference type="Pfam" id="PF02654">
    <property type="entry name" value="CobS"/>
    <property type="match status" value="1"/>
</dbReference>
<evidence type="ECO:0000256" key="12">
    <source>
        <dbReference type="ARBA" id="ARBA00022989"/>
    </source>
</evidence>
<feature type="transmembrane region" description="Helical" evidence="19">
    <location>
        <begin position="74"/>
        <end position="95"/>
    </location>
</feature>
<proteinExistence type="inferred from homology"/>
<feature type="transmembrane region" description="Helical" evidence="19">
    <location>
        <begin position="275"/>
        <end position="294"/>
    </location>
</feature>
<comment type="subcellular location">
    <subcellularLocation>
        <location evidence="2 19">Cell membrane</location>
        <topology evidence="2 19">Multi-pass membrane protein</topology>
    </subcellularLocation>
</comment>
<evidence type="ECO:0000256" key="13">
    <source>
        <dbReference type="ARBA" id="ARBA00023136"/>
    </source>
</evidence>
<evidence type="ECO:0000256" key="14">
    <source>
        <dbReference type="ARBA" id="ARBA00025228"/>
    </source>
</evidence>
<keyword evidence="10 19" id="KW-0812">Transmembrane</keyword>
<evidence type="ECO:0000313" key="22">
    <source>
        <dbReference type="Proteomes" id="UP000222056"/>
    </source>
</evidence>
<dbReference type="PANTHER" id="PTHR34148:SF1">
    <property type="entry name" value="ADENOSYLCOBINAMIDE-GDP RIBAZOLETRANSFERASE"/>
    <property type="match status" value="1"/>
</dbReference>
<feature type="region of interest" description="Disordered" evidence="20">
    <location>
        <begin position="1"/>
        <end position="41"/>
    </location>
</feature>
<comment type="similarity">
    <text evidence="4 19">Belongs to the CobS family.</text>
</comment>
<evidence type="ECO:0000256" key="17">
    <source>
        <dbReference type="ARBA" id="ARBA00048623"/>
    </source>
</evidence>
<evidence type="ECO:0000256" key="18">
    <source>
        <dbReference type="ARBA" id="ARBA00049504"/>
    </source>
</evidence>
<comment type="catalytic activity">
    <reaction evidence="18 19">
        <text>alpha-ribazole 5'-phosphate + adenosylcob(III)inamide-GDP = adenosylcob(III)alamin 5'-phosphate + GMP + H(+)</text>
        <dbReference type="Rhea" id="RHEA:23560"/>
        <dbReference type="ChEBI" id="CHEBI:15378"/>
        <dbReference type="ChEBI" id="CHEBI:57918"/>
        <dbReference type="ChEBI" id="CHEBI:58115"/>
        <dbReference type="ChEBI" id="CHEBI:60487"/>
        <dbReference type="ChEBI" id="CHEBI:60493"/>
        <dbReference type="EC" id="2.7.8.26"/>
    </reaction>
</comment>
<dbReference type="STRING" id="29539.SAMN02745716_1267"/>
<feature type="transmembrane region" description="Helical" evidence="19">
    <location>
        <begin position="152"/>
        <end position="172"/>
    </location>
</feature>
<evidence type="ECO:0000256" key="1">
    <source>
        <dbReference type="ARBA" id="ARBA00001946"/>
    </source>
</evidence>
<evidence type="ECO:0000256" key="4">
    <source>
        <dbReference type="ARBA" id="ARBA00010561"/>
    </source>
</evidence>
<keyword evidence="11 19" id="KW-0460">Magnesium</keyword>
<feature type="compositionally biased region" description="Gly residues" evidence="20">
    <location>
        <begin position="26"/>
        <end position="39"/>
    </location>
</feature>
<evidence type="ECO:0000256" key="2">
    <source>
        <dbReference type="ARBA" id="ARBA00004651"/>
    </source>
</evidence>
<keyword evidence="8 19" id="KW-0169">Cobalamin biosynthesis</keyword>
<comment type="catalytic activity">
    <reaction evidence="17 19">
        <text>alpha-ribazole + adenosylcob(III)inamide-GDP = adenosylcob(III)alamin + GMP + H(+)</text>
        <dbReference type="Rhea" id="RHEA:16049"/>
        <dbReference type="ChEBI" id="CHEBI:10329"/>
        <dbReference type="ChEBI" id="CHEBI:15378"/>
        <dbReference type="ChEBI" id="CHEBI:18408"/>
        <dbReference type="ChEBI" id="CHEBI:58115"/>
        <dbReference type="ChEBI" id="CHEBI:60487"/>
        <dbReference type="EC" id="2.7.8.26"/>
    </reaction>
</comment>
<evidence type="ECO:0000313" key="21">
    <source>
        <dbReference type="EMBL" id="SEH13695.1"/>
    </source>
</evidence>
<dbReference type="UniPathway" id="UPA00148">
    <property type="reaction ID" value="UER00238"/>
</dbReference>
<feature type="transmembrane region" description="Helical" evidence="19">
    <location>
        <begin position="243"/>
        <end position="263"/>
    </location>
</feature>
<evidence type="ECO:0000256" key="20">
    <source>
        <dbReference type="SAM" id="MobiDB-lite"/>
    </source>
</evidence>
<keyword evidence="13 19" id="KW-0472">Membrane</keyword>
<name>A0A1H6FV78_THEAL</name>
<dbReference type="EC" id="2.7.8.26" evidence="5 19"/>
<dbReference type="GO" id="GO:0009236">
    <property type="term" value="P:cobalamin biosynthetic process"/>
    <property type="evidence" value="ECO:0007669"/>
    <property type="project" value="UniProtKB-UniRule"/>
</dbReference>
<feature type="transmembrane region" description="Helical" evidence="19">
    <location>
        <begin position="213"/>
        <end position="236"/>
    </location>
</feature>
<evidence type="ECO:0000256" key="5">
    <source>
        <dbReference type="ARBA" id="ARBA00013200"/>
    </source>
</evidence>
<dbReference type="GO" id="GO:0051073">
    <property type="term" value="F:adenosylcobinamide-GDP ribazoletransferase activity"/>
    <property type="evidence" value="ECO:0007669"/>
    <property type="project" value="UniProtKB-UniRule"/>
</dbReference>